<accession>A0AA37HHB7</accession>
<name>A0AA37HHB7_9HYPH</name>
<protein>
    <submittedName>
        <fullName evidence="1">Uncharacterized protein</fullName>
    </submittedName>
</protein>
<evidence type="ECO:0000313" key="1">
    <source>
        <dbReference type="EMBL" id="GJD65175.1"/>
    </source>
</evidence>
<gene>
    <name evidence="1" type="ORF">MPEAHAMD_5362</name>
</gene>
<comment type="caution">
    <text evidence="1">The sequence shown here is derived from an EMBL/GenBank/DDBJ whole genome shotgun (WGS) entry which is preliminary data.</text>
</comment>
<organism evidence="1 2">
    <name type="scientific">Methylobacterium frigidaeris</name>
    <dbReference type="NCBI Taxonomy" id="2038277"/>
    <lineage>
        <taxon>Bacteria</taxon>
        <taxon>Pseudomonadati</taxon>
        <taxon>Pseudomonadota</taxon>
        <taxon>Alphaproteobacteria</taxon>
        <taxon>Hyphomicrobiales</taxon>
        <taxon>Methylobacteriaceae</taxon>
        <taxon>Methylobacterium</taxon>
    </lineage>
</organism>
<dbReference type="RefSeq" id="WP_099898714.1">
    <property type="nucleotide sequence ID" value="NZ_BPQJ01000035.1"/>
</dbReference>
<sequence length="114" mass="12347">MAEIRIPLSRPISAHGKDYTHLVLREPTYDDYVACGGEPYSIGQSEDGNVFTIEKPEVIWAYAATCIVSPDTLLLDGQDWRVAREVRKAILGFFQAPAAGSAPSETSPTTSSSS</sequence>
<reference evidence="1" key="2">
    <citation type="submission" date="2021-08" db="EMBL/GenBank/DDBJ databases">
        <authorList>
            <person name="Tani A."/>
            <person name="Ola A."/>
            <person name="Ogura Y."/>
            <person name="Katsura K."/>
            <person name="Hayashi T."/>
        </authorList>
    </citation>
    <scope>NUCLEOTIDE SEQUENCE</scope>
    <source>
        <strain evidence="1">JCM 32048</strain>
    </source>
</reference>
<dbReference type="InterPro" id="IPR019289">
    <property type="entry name" value="Phage_tail_E/E"/>
</dbReference>
<dbReference type="AlphaFoldDB" id="A0AA37HHB7"/>
<dbReference type="Proteomes" id="UP001055286">
    <property type="component" value="Unassembled WGS sequence"/>
</dbReference>
<keyword evidence="2" id="KW-1185">Reference proteome</keyword>
<proteinExistence type="predicted"/>
<dbReference type="Pfam" id="PF10109">
    <property type="entry name" value="Phage_TAC_7"/>
    <property type="match status" value="1"/>
</dbReference>
<reference evidence="1" key="1">
    <citation type="journal article" date="2016" name="Front. Microbiol.">
        <title>Genome Sequence of the Piezophilic, Mesophilic Sulfate-Reducing Bacterium Desulfovibrio indicus J2T.</title>
        <authorList>
            <person name="Cao J."/>
            <person name="Maignien L."/>
            <person name="Shao Z."/>
            <person name="Alain K."/>
            <person name="Jebbar M."/>
        </authorList>
    </citation>
    <scope>NUCLEOTIDE SEQUENCE</scope>
    <source>
        <strain evidence="1">JCM 32048</strain>
    </source>
</reference>
<evidence type="ECO:0000313" key="2">
    <source>
        <dbReference type="Proteomes" id="UP001055286"/>
    </source>
</evidence>
<dbReference type="EMBL" id="BPQJ01000035">
    <property type="protein sequence ID" value="GJD65175.1"/>
    <property type="molecule type" value="Genomic_DNA"/>
</dbReference>